<dbReference type="FunCoup" id="A0A0H2RMX8">
    <property type="interactions" value="19"/>
</dbReference>
<comment type="subcellular location">
    <subcellularLocation>
        <location evidence="8">Cytoplasm</location>
    </subcellularLocation>
</comment>
<keyword evidence="1 8" id="KW-0597">Phosphoprotein</keyword>
<sequence length="330" mass="35381">MPVPDHVFKQIKRIIPPLNGKLHKGQSGRVGVLGGALDYTGAPYFAAISSQRLGAELGHVICSPTAAGAIKSYSPDLIVHPILKQETSSEKLRPELSSLLERLHVLVVGPGLGREDYMQSFARLAVTIAKEQRMYLVLDADALWMVGKDIDIIKGYNKAVLTPNVMEFKRLSEAVGIDPKSEPSERASLLSKSLGGVTVLQKGPSDIISTNTSTTENANDEVETIEVDVEGGLKRCGGQGDILSGTVGAFLAWGKCYESGAFGDNSVPSERIPILASVGGSMVTRTTSKFAFRQKGRSLVTQDMLGEIGQAFQEVFGEDEQGAEVDHVKL</sequence>
<dbReference type="FunFam" id="3.40.1190.20:FF:000023">
    <property type="entry name" value="ATP-dependent (S)-NAD(P)H-hydrate dehydratase"/>
    <property type="match status" value="1"/>
</dbReference>
<comment type="catalytic activity">
    <reaction evidence="7 8">
        <text>(6S)-NADPHX + ATP = ADP + phosphate + NADPH + H(+)</text>
        <dbReference type="Rhea" id="RHEA:32231"/>
        <dbReference type="ChEBI" id="CHEBI:15378"/>
        <dbReference type="ChEBI" id="CHEBI:30616"/>
        <dbReference type="ChEBI" id="CHEBI:43474"/>
        <dbReference type="ChEBI" id="CHEBI:57783"/>
        <dbReference type="ChEBI" id="CHEBI:64076"/>
        <dbReference type="ChEBI" id="CHEBI:456216"/>
        <dbReference type="EC" id="4.2.1.93"/>
    </reaction>
</comment>
<dbReference type="NCBIfam" id="TIGR00196">
    <property type="entry name" value="yjeF_cterm"/>
    <property type="match status" value="1"/>
</dbReference>
<feature type="domain" description="YjeF C-terminal" evidence="9">
    <location>
        <begin position="7"/>
        <end position="315"/>
    </location>
</feature>
<dbReference type="GO" id="GO:0005737">
    <property type="term" value="C:cytoplasm"/>
    <property type="evidence" value="ECO:0007669"/>
    <property type="project" value="UniProtKB-SubCell"/>
</dbReference>
<evidence type="ECO:0000256" key="8">
    <source>
        <dbReference type="HAMAP-Rule" id="MF_03157"/>
    </source>
</evidence>
<proteinExistence type="inferred from homology"/>
<evidence type="ECO:0000256" key="6">
    <source>
        <dbReference type="ARBA" id="ARBA00023239"/>
    </source>
</evidence>
<dbReference type="SUPFAM" id="SSF53613">
    <property type="entry name" value="Ribokinase-like"/>
    <property type="match status" value="1"/>
</dbReference>
<organism evidence="10 11">
    <name type="scientific">Schizopora paradoxa</name>
    <dbReference type="NCBI Taxonomy" id="27342"/>
    <lineage>
        <taxon>Eukaryota</taxon>
        <taxon>Fungi</taxon>
        <taxon>Dikarya</taxon>
        <taxon>Basidiomycota</taxon>
        <taxon>Agaricomycotina</taxon>
        <taxon>Agaricomycetes</taxon>
        <taxon>Hymenochaetales</taxon>
        <taxon>Schizoporaceae</taxon>
        <taxon>Schizopora</taxon>
    </lineage>
</organism>
<dbReference type="OrthoDB" id="8110916at2759"/>
<feature type="binding site" evidence="8">
    <location>
        <position position="241"/>
    </location>
    <ligand>
        <name>(6S)-NADPHX</name>
        <dbReference type="ChEBI" id="CHEBI:64076"/>
    </ligand>
</feature>
<dbReference type="GO" id="GO:0110051">
    <property type="term" value="P:metabolite repair"/>
    <property type="evidence" value="ECO:0007669"/>
    <property type="project" value="TreeGrafter"/>
</dbReference>
<keyword evidence="5 8" id="KW-0520">NAD</keyword>
<dbReference type="Pfam" id="PF01256">
    <property type="entry name" value="Carb_kinase"/>
    <property type="match status" value="1"/>
</dbReference>
<evidence type="ECO:0000313" key="10">
    <source>
        <dbReference type="EMBL" id="KLO13244.1"/>
    </source>
</evidence>
<evidence type="ECO:0000256" key="3">
    <source>
        <dbReference type="ARBA" id="ARBA00022840"/>
    </source>
</evidence>
<dbReference type="HAMAP" id="MF_01965">
    <property type="entry name" value="NADHX_dehydratase"/>
    <property type="match status" value="1"/>
</dbReference>
<feature type="binding site" evidence="8">
    <location>
        <position position="111"/>
    </location>
    <ligand>
        <name>(6S)-NADPHX</name>
        <dbReference type="ChEBI" id="CHEBI:64076"/>
    </ligand>
</feature>
<gene>
    <name evidence="10" type="ORF">SCHPADRAFT_828330</name>
</gene>
<dbReference type="PROSITE" id="PS51383">
    <property type="entry name" value="YJEF_C_3"/>
    <property type="match status" value="1"/>
</dbReference>
<dbReference type="PANTHER" id="PTHR12592">
    <property type="entry name" value="ATP-DEPENDENT (S)-NAD(P)H-HYDRATE DEHYDRATASE FAMILY MEMBER"/>
    <property type="match status" value="1"/>
</dbReference>
<dbReference type="EC" id="4.2.1.93" evidence="8"/>
<dbReference type="GO" id="GO:0005524">
    <property type="term" value="F:ATP binding"/>
    <property type="evidence" value="ECO:0007669"/>
    <property type="project" value="UniProtKB-KW"/>
</dbReference>
<evidence type="ECO:0000259" key="9">
    <source>
        <dbReference type="PROSITE" id="PS51383"/>
    </source>
</evidence>
<comment type="catalytic activity">
    <reaction evidence="8">
        <text>(6S)-NADHX + ATP = ADP + phosphate + NADH + H(+)</text>
        <dbReference type="Rhea" id="RHEA:19017"/>
        <dbReference type="ChEBI" id="CHEBI:15378"/>
        <dbReference type="ChEBI" id="CHEBI:30616"/>
        <dbReference type="ChEBI" id="CHEBI:43474"/>
        <dbReference type="ChEBI" id="CHEBI:57945"/>
        <dbReference type="ChEBI" id="CHEBI:64074"/>
        <dbReference type="ChEBI" id="CHEBI:456216"/>
        <dbReference type="EC" id="4.2.1.93"/>
    </reaction>
</comment>
<keyword evidence="8" id="KW-0963">Cytoplasm</keyword>
<dbReference type="Gene3D" id="3.40.1190.20">
    <property type="match status" value="1"/>
</dbReference>
<dbReference type="Proteomes" id="UP000053477">
    <property type="component" value="Unassembled WGS sequence"/>
</dbReference>
<dbReference type="CDD" id="cd01171">
    <property type="entry name" value="YXKO-related"/>
    <property type="match status" value="1"/>
</dbReference>
<comment type="function">
    <text evidence="8">Catalyzes the dehydration of the S-form of NAD(P)HX at the expense of ATP, which is converted to ADP. Together with NAD(P)HX epimerase, which catalyzes the epimerization of the S- and R-forms, the enzyme allows the repair of both epimers of NAD(P)HX, a damaged form of NAD(P)H that is a result of enzymatic or heat-dependent hydration.</text>
</comment>
<evidence type="ECO:0000256" key="5">
    <source>
        <dbReference type="ARBA" id="ARBA00023027"/>
    </source>
</evidence>
<evidence type="ECO:0000256" key="1">
    <source>
        <dbReference type="ARBA" id="ARBA00022553"/>
    </source>
</evidence>
<keyword evidence="2 8" id="KW-0547">Nucleotide-binding</keyword>
<evidence type="ECO:0000256" key="4">
    <source>
        <dbReference type="ARBA" id="ARBA00022857"/>
    </source>
</evidence>
<keyword evidence="4" id="KW-0521">NADP</keyword>
<reference evidence="10 11" key="1">
    <citation type="submission" date="2015-04" db="EMBL/GenBank/DDBJ databases">
        <title>Complete genome sequence of Schizopora paradoxa KUC8140, a cosmopolitan wood degrader in East Asia.</title>
        <authorList>
            <consortium name="DOE Joint Genome Institute"/>
            <person name="Min B."/>
            <person name="Park H."/>
            <person name="Jang Y."/>
            <person name="Kim J.-J."/>
            <person name="Kim K.H."/>
            <person name="Pangilinan J."/>
            <person name="Lipzen A."/>
            <person name="Riley R."/>
            <person name="Grigoriev I.V."/>
            <person name="Spatafora J.W."/>
            <person name="Choi I.-G."/>
        </authorList>
    </citation>
    <scope>NUCLEOTIDE SEQUENCE [LARGE SCALE GENOMIC DNA]</scope>
    <source>
        <strain evidence="10 11">KUC8140</strain>
    </source>
</reference>
<feature type="binding site" evidence="8">
    <location>
        <begin position="231"/>
        <end position="240"/>
    </location>
    <ligand>
        <name>ATP</name>
        <dbReference type="ChEBI" id="CHEBI:30616"/>
    </ligand>
</feature>
<dbReference type="GO" id="GO:0047453">
    <property type="term" value="F:ATP-dependent NAD(P)H-hydrate dehydratase activity"/>
    <property type="evidence" value="ECO:0007669"/>
    <property type="project" value="UniProtKB-UniRule"/>
</dbReference>
<comment type="cofactor">
    <cofactor evidence="8">
        <name>Mg(2+)</name>
        <dbReference type="ChEBI" id="CHEBI:18420"/>
    </cofactor>
</comment>
<dbReference type="AlphaFoldDB" id="A0A0H2RMX8"/>
<evidence type="ECO:0000256" key="2">
    <source>
        <dbReference type="ARBA" id="ARBA00022741"/>
    </source>
</evidence>
<comment type="similarity">
    <text evidence="8">Belongs to the NnrD/CARKD family.</text>
</comment>
<feature type="binding site" evidence="8">
    <location>
        <begin position="202"/>
        <end position="206"/>
    </location>
    <ligand>
        <name>ATP</name>
        <dbReference type="ChEBI" id="CHEBI:30616"/>
    </ligand>
</feature>
<keyword evidence="6 8" id="KW-0456">Lyase</keyword>
<name>A0A0H2RMX8_9AGAM</name>
<dbReference type="InParanoid" id="A0A0H2RMX8"/>
<dbReference type="STRING" id="27342.A0A0H2RMX8"/>
<dbReference type="InterPro" id="IPR029056">
    <property type="entry name" value="Ribokinase-like"/>
</dbReference>
<accession>A0A0H2RMX8</accession>
<evidence type="ECO:0000256" key="7">
    <source>
        <dbReference type="ARBA" id="ARBA00047472"/>
    </source>
</evidence>
<evidence type="ECO:0000313" key="11">
    <source>
        <dbReference type="Proteomes" id="UP000053477"/>
    </source>
</evidence>
<keyword evidence="11" id="KW-1185">Reference proteome</keyword>
<feature type="binding site" evidence="8">
    <location>
        <begin position="164"/>
        <end position="170"/>
    </location>
    <ligand>
        <name>(6S)-NADPHX</name>
        <dbReference type="ChEBI" id="CHEBI:64076"/>
    </ligand>
</feature>
<protein>
    <recommendedName>
        <fullName evidence="8">ATP-dependent (S)-NAD(P)H-hydrate dehydratase</fullName>
        <ecNumber evidence="8">4.2.1.93</ecNumber>
    </recommendedName>
    <alternativeName>
        <fullName evidence="8">ATP-dependent NAD(P)HX dehydratase</fullName>
    </alternativeName>
</protein>
<dbReference type="EMBL" id="KQ085963">
    <property type="protein sequence ID" value="KLO13244.1"/>
    <property type="molecule type" value="Genomic_DNA"/>
</dbReference>
<dbReference type="PANTHER" id="PTHR12592:SF0">
    <property type="entry name" value="ATP-DEPENDENT (S)-NAD(P)H-HYDRATE DEHYDRATASE"/>
    <property type="match status" value="1"/>
</dbReference>
<dbReference type="GO" id="GO:0046496">
    <property type="term" value="P:nicotinamide nucleotide metabolic process"/>
    <property type="evidence" value="ECO:0007669"/>
    <property type="project" value="UniProtKB-UniRule"/>
</dbReference>
<keyword evidence="3 8" id="KW-0067">ATP-binding</keyword>
<dbReference type="InterPro" id="IPR000631">
    <property type="entry name" value="CARKD"/>
</dbReference>